<gene>
    <name evidence="1" type="ORF">M9980_13085</name>
</gene>
<evidence type="ECO:0000313" key="2">
    <source>
        <dbReference type="Proteomes" id="UP001055580"/>
    </source>
</evidence>
<protein>
    <submittedName>
        <fullName evidence="1">Uncharacterized protein</fullName>
    </submittedName>
</protein>
<dbReference type="EMBL" id="CP098401">
    <property type="protein sequence ID" value="URW75450.1"/>
    <property type="molecule type" value="Genomic_DNA"/>
</dbReference>
<dbReference type="Proteomes" id="UP001055580">
    <property type="component" value="Chromosome"/>
</dbReference>
<evidence type="ECO:0000313" key="1">
    <source>
        <dbReference type="EMBL" id="URW75450.1"/>
    </source>
</evidence>
<reference evidence="1" key="1">
    <citation type="submission" date="2022-05" db="EMBL/GenBank/DDBJ databases">
        <title>Sphingomonas sp. strain RMG20 Genome sequencing and assembly.</title>
        <authorList>
            <person name="Kim I."/>
        </authorList>
    </citation>
    <scope>NUCLEOTIDE SEQUENCE</scope>
    <source>
        <strain evidence="1">RMG20</strain>
    </source>
</reference>
<keyword evidence="2" id="KW-1185">Reference proteome</keyword>
<proteinExistence type="predicted"/>
<sequence length="67" mass="7204">MTARIEARVRRVAGAAVARARERVAAALAGVPGVAVEIGEDGVAVSGRRLKARWLNDARLRWLGDRL</sequence>
<name>A0ABY4TSR3_9SPHN</name>
<dbReference type="RefSeq" id="WP_250751654.1">
    <property type="nucleotide sequence ID" value="NZ_CP098401.1"/>
</dbReference>
<organism evidence="1 2">
    <name type="scientific">Sphingomonas donggukensis</name>
    <dbReference type="NCBI Taxonomy" id="2949093"/>
    <lineage>
        <taxon>Bacteria</taxon>
        <taxon>Pseudomonadati</taxon>
        <taxon>Pseudomonadota</taxon>
        <taxon>Alphaproteobacteria</taxon>
        <taxon>Sphingomonadales</taxon>
        <taxon>Sphingomonadaceae</taxon>
        <taxon>Sphingomonas</taxon>
    </lineage>
</organism>
<accession>A0ABY4TSR3</accession>